<dbReference type="AlphaFoldDB" id="A0AA89AGP9"/>
<accession>A0AA89AGP9</accession>
<proteinExistence type="inferred from homology"/>
<reference evidence="5" key="1">
    <citation type="submission" date="2022-12" db="EMBL/GenBank/DDBJ databases">
        <title>Draft genome assemblies for two species of Escallonia (Escalloniales).</title>
        <authorList>
            <person name="Chanderbali A."/>
            <person name="Dervinis C."/>
            <person name="Anghel I."/>
            <person name="Soltis D."/>
            <person name="Soltis P."/>
            <person name="Zapata F."/>
        </authorList>
    </citation>
    <scope>NUCLEOTIDE SEQUENCE</scope>
    <source>
        <strain evidence="5">UCBG64.0493</strain>
        <tissue evidence="5">Leaf</tissue>
    </source>
</reference>
<dbReference type="Gene3D" id="2.40.480.10">
    <property type="entry name" value="Allene oxide cyclase-like"/>
    <property type="match status" value="1"/>
</dbReference>
<comment type="subcellular location">
    <subcellularLocation>
        <location evidence="4">Secreted</location>
        <location evidence="4">Extracellular space</location>
        <location evidence="4">Apoplast</location>
    </subcellularLocation>
</comment>
<comment type="subunit">
    <text evidence="2 4">Homodimer.</text>
</comment>
<name>A0AA89AGP9_9ASTE</name>
<dbReference type="GO" id="GO:0009699">
    <property type="term" value="P:phenylpropanoid biosynthetic process"/>
    <property type="evidence" value="ECO:0007669"/>
    <property type="project" value="UniProtKB-ARBA"/>
</dbReference>
<dbReference type="Pfam" id="PF03018">
    <property type="entry name" value="Dirigent"/>
    <property type="match status" value="2"/>
</dbReference>
<sequence length="246" mass="27346">MARLVEKVLCIIFPLLVIASCSVSPVHSRKFKASEPCKRIVLYYHDILFNGTNVANATSVIAANENKLGDFKFGMLVVFDDPMTKDHHLLSPPVARAQGFYFYDMKTTYNAWFAYTLLFNSTEHKGTLNIMGADMMDQETRDLSVVGGTGDFFMARGIATFRTDTFQASCSVAPVHSRKFKASEPCKRIVLYYHDILFNGTNVANAASAKAANHAKLGDFKFGMLVVFDDPMTKDHHLLSPPVARA</sequence>
<dbReference type="EMBL" id="JAVXUP010002709">
    <property type="protein sequence ID" value="KAK3001813.1"/>
    <property type="molecule type" value="Genomic_DNA"/>
</dbReference>
<dbReference type="InterPro" id="IPR044859">
    <property type="entry name" value="Allene_oxi_cyc_Dirigent"/>
</dbReference>
<dbReference type="InterPro" id="IPR004265">
    <property type="entry name" value="Dirigent"/>
</dbReference>
<comment type="similarity">
    <text evidence="1 4">Belongs to the plant dirigent protein family.</text>
</comment>
<dbReference type="PANTHER" id="PTHR46442">
    <property type="entry name" value="DIRIGENT PROTEIN"/>
    <property type="match status" value="1"/>
</dbReference>
<feature type="signal peptide" evidence="4">
    <location>
        <begin position="1"/>
        <end position="28"/>
    </location>
</feature>
<keyword evidence="4" id="KW-0052">Apoplast</keyword>
<evidence type="ECO:0000313" key="5">
    <source>
        <dbReference type="EMBL" id="KAK3001813.1"/>
    </source>
</evidence>
<keyword evidence="6" id="KW-1185">Reference proteome</keyword>
<comment type="function">
    <text evidence="4">Dirigent proteins impart stereoselectivity on the phenoxy radical-coupling reaction, yielding optically active lignans from two molecules of coniferyl alcohol in the biosynthesis of lignans, flavonolignans, and alkaloids and thus plays a central role in plant secondary metabolism.</text>
</comment>
<keyword evidence="3 4" id="KW-0964">Secreted</keyword>
<gene>
    <name evidence="5" type="ORF">RJ639_021855</name>
</gene>
<keyword evidence="4" id="KW-0732">Signal</keyword>
<dbReference type="GO" id="GO:0048046">
    <property type="term" value="C:apoplast"/>
    <property type="evidence" value="ECO:0007669"/>
    <property type="project" value="UniProtKB-SubCell"/>
</dbReference>
<evidence type="ECO:0000256" key="3">
    <source>
        <dbReference type="ARBA" id="ARBA00022525"/>
    </source>
</evidence>
<evidence type="ECO:0000256" key="4">
    <source>
        <dbReference type="RuleBase" id="RU363099"/>
    </source>
</evidence>
<comment type="caution">
    <text evidence="5">The sequence shown here is derived from an EMBL/GenBank/DDBJ whole genome shotgun (WGS) entry which is preliminary data.</text>
</comment>
<evidence type="ECO:0000256" key="2">
    <source>
        <dbReference type="ARBA" id="ARBA00011738"/>
    </source>
</evidence>
<protein>
    <recommendedName>
        <fullName evidence="4">Dirigent protein</fullName>
    </recommendedName>
</protein>
<evidence type="ECO:0000313" key="6">
    <source>
        <dbReference type="Proteomes" id="UP001188597"/>
    </source>
</evidence>
<evidence type="ECO:0000256" key="1">
    <source>
        <dbReference type="ARBA" id="ARBA00010746"/>
    </source>
</evidence>
<organism evidence="5 6">
    <name type="scientific">Escallonia herrerae</name>
    <dbReference type="NCBI Taxonomy" id="1293975"/>
    <lineage>
        <taxon>Eukaryota</taxon>
        <taxon>Viridiplantae</taxon>
        <taxon>Streptophyta</taxon>
        <taxon>Embryophyta</taxon>
        <taxon>Tracheophyta</taxon>
        <taxon>Spermatophyta</taxon>
        <taxon>Magnoliopsida</taxon>
        <taxon>eudicotyledons</taxon>
        <taxon>Gunneridae</taxon>
        <taxon>Pentapetalae</taxon>
        <taxon>asterids</taxon>
        <taxon>campanulids</taxon>
        <taxon>Escalloniales</taxon>
        <taxon>Escalloniaceae</taxon>
        <taxon>Escallonia</taxon>
    </lineage>
</organism>
<dbReference type="PANTHER" id="PTHR46442:SF6">
    <property type="entry name" value="DIRIGENT PROTEIN 5"/>
    <property type="match status" value="1"/>
</dbReference>
<feature type="chain" id="PRO_5041516404" description="Dirigent protein" evidence="4">
    <location>
        <begin position="29"/>
        <end position="246"/>
    </location>
</feature>
<dbReference type="PROSITE" id="PS51257">
    <property type="entry name" value="PROKAR_LIPOPROTEIN"/>
    <property type="match status" value="1"/>
</dbReference>
<dbReference type="Proteomes" id="UP001188597">
    <property type="component" value="Unassembled WGS sequence"/>
</dbReference>